<evidence type="ECO:0000313" key="2">
    <source>
        <dbReference type="EnsemblPlants" id="ONIVA11G14320.1"/>
    </source>
</evidence>
<dbReference type="AlphaFoldDB" id="A0A0E0J2C4"/>
<proteinExistence type="predicted"/>
<name>A0A0E0J2C4_ORYNI</name>
<reference evidence="2" key="1">
    <citation type="submission" date="2015-04" db="UniProtKB">
        <authorList>
            <consortium name="EnsemblPlants"/>
        </authorList>
    </citation>
    <scope>IDENTIFICATION</scope>
    <source>
        <strain evidence="2">SL10</strain>
    </source>
</reference>
<dbReference type="Gramene" id="ONIVA11G14320.1">
    <property type="protein sequence ID" value="ONIVA11G14320.1"/>
    <property type="gene ID" value="ONIVA11G14320"/>
</dbReference>
<dbReference type="HOGENOM" id="CLU_2149926_0_0_1"/>
<evidence type="ECO:0000256" key="1">
    <source>
        <dbReference type="SAM" id="MobiDB-lite"/>
    </source>
</evidence>
<evidence type="ECO:0000313" key="3">
    <source>
        <dbReference type="Proteomes" id="UP000006591"/>
    </source>
</evidence>
<accession>A0A0E0J2C4</accession>
<sequence>MRSLEDRFNGLMIFVLELFKRVNLLVAISLLPPTTLPALPTTTPTRATAEATHRAEEASQVWNYDEHVHDDLQARLEEKGKRAKFVGEETNRSKSSPWASKKRVISWWTSQE</sequence>
<dbReference type="EnsemblPlants" id="ONIVA11G14320.1">
    <property type="protein sequence ID" value="ONIVA11G14320.1"/>
    <property type="gene ID" value="ONIVA11G14320"/>
</dbReference>
<protein>
    <submittedName>
        <fullName evidence="2">Uncharacterized protein</fullName>
    </submittedName>
</protein>
<keyword evidence="3" id="KW-1185">Reference proteome</keyword>
<feature type="region of interest" description="Disordered" evidence="1">
    <location>
        <begin position="86"/>
        <end position="112"/>
    </location>
</feature>
<reference evidence="2" key="2">
    <citation type="submission" date="2018-04" db="EMBL/GenBank/DDBJ databases">
        <title>OnivRS2 (Oryza nivara Reference Sequence Version 2).</title>
        <authorList>
            <person name="Zhang J."/>
            <person name="Kudrna D."/>
            <person name="Lee S."/>
            <person name="Talag J."/>
            <person name="Rajasekar S."/>
            <person name="Welchert J."/>
            <person name="Hsing Y.-I."/>
            <person name="Wing R.A."/>
        </authorList>
    </citation>
    <scope>NUCLEOTIDE SEQUENCE [LARGE SCALE GENOMIC DNA]</scope>
    <source>
        <strain evidence="2">SL10</strain>
    </source>
</reference>
<organism evidence="2">
    <name type="scientific">Oryza nivara</name>
    <name type="common">Indian wild rice</name>
    <name type="synonym">Oryza sativa f. spontanea</name>
    <dbReference type="NCBI Taxonomy" id="4536"/>
    <lineage>
        <taxon>Eukaryota</taxon>
        <taxon>Viridiplantae</taxon>
        <taxon>Streptophyta</taxon>
        <taxon>Embryophyta</taxon>
        <taxon>Tracheophyta</taxon>
        <taxon>Spermatophyta</taxon>
        <taxon>Magnoliopsida</taxon>
        <taxon>Liliopsida</taxon>
        <taxon>Poales</taxon>
        <taxon>Poaceae</taxon>
        <taxon>BOP clade</taxon>
        <taxon>Oryzoideae</taxon>
        <taxon>Oryzeae</taxon>
        <taxon>Oryzinae</taxon>
        <taxon>Oryza</taxon>
    </lineage>
</organism>
<dbReference type="Proteomes" id="UP000006591">
    <property type="component" value="Chromosome 11"/>
</dbReference>